<dbReference type="EMBL" id="BMQC01000009">
    <property type="protein sequence ID" value="GGK33918.1"/>
    <property type="molecule type" value="Genomic_DNA"/>
</dbReference>
<reference evidence="5" key="1">
    <citation type="journal article" date="2014" name="Int. J. Syst. Evol. Microbiol.">
        <title>Complete genome sequence of Corynebacterium casei LMG S-19264T (=DSM 44701T), isolated from a smear-ripened cheese.</title>
        <authorList>
            <consortium name="US DOE Joint Genome Institute (JGI-PGF)"/>
            <person name="Walter F."/>
            <person name="Albersmeier A."/>
            <person name="Kalinowski J."/>
            <person name="Ruckert C."/>
        </authorList>
    </citation>
    <scope>NUCLEOTIDE SEQUENCE</scope>
    <source>
        <strain evidence="5">JCM 3091</strain>
    </source>
</reference>
<dbReference type="InterPro" id="IPR016032">
    <property type="entry name" value="Sig_transdc_resp-reg_C-effctor"/>
</dbReference>
<dbReference type="PROSITE" id="PS00622">
    <property type="entry name" value="HTH_LUXR_1"/>
    <property type="match status" value="1"/>
</dbReference>
<keyword evidence="1" id="KW-0805">Transcription regulation</keyword>
<keyword evidence="2" id="KW-0238">DNA-binding</keyword>
<name>A0A8J3FIJ2_9ACTN</name>
<dbReference type="PROSITE" id="PS50043">
    <property type="entry name" value="HTH_LUXR_2"/>
    <property type="match status" value="1"/>
</dbReference>
<dbReference type="SUPFAM" id="SSF46894">
    <property type="entry name" value="C-terminal effector domain of the bipartite response regulators"/>
    <property type="match status" value="1"/>
</dbReference>
<organism evidence="5 6">
    <name type="scientific">Pilimelia terevasa</name>
    <dbReference type="NCBI Taxonomy" id="53372"/>
    <lineage>
        <taxon>Bacteria</taxon>
        <taxon>Bacillati</taxon>
        <taxon>Actinomycetota</taxon>
        <taxon>Actinomycetes</taxon>
        <taxon>Micromonosporales</taxon>
        <taxon>Micromonosporaceae</taxon>
        <taxon>Pilimelia</taxon>
    </lineage>
</organism>
<accession>A0A8J3FIJ2</accession>
<dbReference type="Pfam" id="PF00196">
    <property type="entry name" value="GerE"/>
    <property type="match status" value="1"/>
</dbReference>
<sequence length="218" mass="24875">MLGTRLNSLPDPGSTRTHAHGVVLLGSWRATRNAPESRCHGVLVRQADIDSVSLTVMMIEAEWLLAAQDFDDGQIQGALAAAKAIREDVRLAILGERHDWRRCERWMRRGCRAYLEESISLRRAARAIHTAHTLEVNVVDRAFHQTLQERAAGTMPHLTRREREVLDLVRRGLRNRDIARTLHVTENTVEYHMRHLLAKFRARSRMEVIERATALGLA</sequence>
<gene>
    <name evidence="5" type="ORF">GCM10010124_28090</name>
</gene>
<dbReference type="GO" id="GO:0003677">
    <property type="term" value="F:DNA binding"/>
    <property type="evidence" value="ECO:0007669"/>
    <property type="project" value="UniProtKB-KW"/>
</dbReference>
<evidence type="ECO:0000256" key="2">
    <source>
        <dbReference type="ARBA" id="ARBA00023125"/>
    </source>
</evidence>
<dbReference type="GO" id="GO:0006355">
    <property type="term" value="P:regulation of DNA-templated transcription"/>
    <property type="evidence" value="ECO:0007669"/>
    <property type="project" value="InterPro"/>
</dbReference>
<dbReference type="Gene3D" id="3.40.50.2300">
    <property type="match status" value="1"/>
</dbReference>
<feature type="domain" description="HTH luxR-type" evidence="4">
    <location>
        <begin position="151"/>
        <end position="216"/>
    </location>
</feature>
<reference evidence="5" key="2">
    <citation type="submission" date="2020-09" db="EMBL/GenBank/DDBJ databases">
        <authorList>
            <person name="Sun Q."/>
            <person name="Ohkuma M."/>
        </authorList>
    </citation>
    <scope>NUCLEOTIDE SEQUENCE</scope>
    <source>
        <strain evidence="5">JCM 3091</strain>
    </source>
</reference>
<evidence type="ECO:0000313" key="5">
    <source>
        <dbReference type="EMBL" id="GGK33918.1"/>
    </source>
</evidence>
<evidence type="ECO:0000256" key="1">
    <source>
        <dbReference type="ARBA" id="ARBA00023015"/>
    </source>
</evidence>
<dbReference type="PANTHER" id="PTHR44688">
    <property type="entry name" value="DNA-BINDING TRANSCRIPTIONAL ACTIVATOR DEVR_DOSR"/>
    <property type="match status" value="1"/>
</dbReference>
<keyword evidence="3" id="KW-0804">Transcription</keyword>
<keyword evidence="6" id="KW-1185">Reference proteome</keyword>
<evidence type="ECO:0000259" key="4">
    <source>
        <dbReference type="PROSITE" id="PS50043"/>
    </source>
</evidence>
<protein>
    <recommendedName>
        <fullName evidence="4">HTH luxR-type domain-containing protein</fullName>
    </recommendedName>
</protein>
<dbReference type="InterPro" id="IPR000792">
    <property type="entry name" value="Tscrpt_reg_LuxR_C"/>
</dbReference>
<comment type="caution">
    <text evidence="5">The sequence shown here is derived from an EMBL/GenBank/DDBJ whole genome shotgun (WGS) entry which is preliminary data.</text>
</comment>
<proteinExistence type="predicted"/>
<dbReference type="CDD" id="cd06170">
    <property type="entry name" value="LuxR_C_like"/>
    <property type="match status" value="1"/>
</dbReference>
<dbReference type="PANTHER" id="PTHR44688:SF16">
    <property type="entry name" value="DNA-BINDING TRANSCRIPTIONAL ACTIVATOR DEVR_DOSR"/>
    <property type="match status" value="1"/>
</dbReference>
<dbReference type="PRINTS" id="PR00038">
    <property type="entry name" value="HTHLUXR"/>
</dbReference>
<dbReference type="SMART" id="SM00421">
    <property type="entry name" value="HTH_LUXR"/>
    <property type="match status" value="1"/>
</dbReference>
<evidence type="ECO:0000313" key="6">
    <source>
        <dbReference type="Proteomes" id="UP000662200"/>
    </source>
</evidence>
<evidence type="ECO:0000256" key="3">
    <source>
        <dbReference type="ARBA" id="ARBA00023163"/>
    </source>
</evidence>
<dbReference type="AlphaFoldDB" id="A0A8J3FIJ2"/>
<dbReference type="Proteomes" id="UP000662200">
    <property type="component" value="Unassembled WGS sequence"/>
</dbReference>